<sequence>MKVSVCDRESLSEARNGKSSSKCDGRLTSLHGIHWRVCSTHRRLRQRESVGSQKWQVIIQMRWPVLCEEQLALTIVLFVKLKQITTIFFYFLLSGKLIMKNVKKSSRGITQQESHINWILACIDPTPIAFFRHIFPSHRVQAISKYHNVFNLAIGQTEVADESKMLQDWDAEENCGMPRCWLLMNVQVEHEKEHIDNEDNEDDNKENGRLDDEDYDEEHTFNSDHGPEGWDIAVESLHVSNTEHEIIGKTKKLLKLTLVQFGEIPLQTEKSRIRADGVGYMNDATNYPLVCGEGTRPRASRKKQDEDDIKNAVSMVRLYNNIIIAEASARHQLFADLRIYGLTAYKTEVSLTMLDFRGMDCDMKF</sequence>
<organism evidence="3 4">
    <name type="scientific">Ambispora gerdemannii</name>
    <dbReference type="NCBI Taxonomy" id="144530"/>
    <lineage>
        <taxon>Eukaryota</taxon>
        <taxon>Fungi</taxon>
        <taxon>Fungi incertae sedis</taxon>
        <taxon>Mucoromycota</taxon>
        <taxon>Glomeromycotina</taxon>
        <taxon>Glomeromycetes</taxon>
        <taxon>Archaeosporales</taxon>
        <taxon>Ambisporaceae</taxon>
        <taxon>Ambispora</taxon>
    </lineage>
</organism>
<feature type="transmembrane region" description="Helical" evidence="2">
    <location>
        <begin position="71"/>
        <end position="93"/>
    </location>
</feature>
<evidence type="ECO:0000313" key="3">
    <source>
        <dbReference type="EMBL" id="CAG8537261.1"/>
    </source>
</evidence>
<protein>
    <submittedName>
        <fullName evidence="3">11906_t:CDS:1</fullName>
    </submittedName>
</protein>
<feature type="region of interest" description="Disordered" evidence="1">
    <location>
        <begin position="192"/>
        <end position="227"/>
    </location>
</feature>
<dbReference type="EMBL" id="CAJVPL010000881">
    <property type="protein sequence ID" value="CAG8537261.1"/>
    <property type="molecule type" value="Genomic_DNA"/>
</dbReference>
<keyword evidence="2" id="KW-0472">Membrane</keyword>
<reference evidence="3" key="1">
    <citation type="submission" date="2021-06" db="EMBL/GenBank/DDBJ databases">
        <authorList>
            <person name="Kallberg Y."/>
            <person name="Tangrot J."/>
            <person name="Rosling A."/>
        </authorList>
    </citation>
    <scope>NUCLEOTIDE SEQUENCE</scope>
    <source>
        <strain evidence="3">MT106</strain>
    </source>
</reference>
<keyword evidence="4" id="KW-1185">Reference proteome</keyword>
<feature type="compositionally biased region" description="Basic and acidic residues" evidence="1">
    <location>
        <begin position="218"/>
        <end position="227"/>
    </location>
</feature>
<proteinExistence type="predicted"/>
<keyword evidence="2" id="KW-1133">Transmembrane helix</keyword>
<dbReference type="AlphaFoldDB" id="A0A9N9ANM7"/>
<evidence type="ECO:0000256" key="1">
    <source>
        <dbReference type="SAM" id="MobiDB-lite"/>
    </source>
</evidence>
<name>A0A9N9ANM7_9GLOM</name>
<evidence type="ECO:0000313" key="4">
    <source>
        <dbReference type="Proteomes" id="UP000789831"/>
    </source>
</evidence>
<comment type="caution">
    <text evidence="3">The sequence shown here is derived from an EMBL/GenBank/DDBJ whole genome shotgun (WGS) entry which is preliminary data.</text>
</comment>
<keyword evidence="2" id="KW-0812">Transmembrane</keyword>
<evidence type="ECO:0000256" key="2">
    <source>
        <dbReference type="SAM" id="Phobius"/>
    </source>
</evidence>
<dbReference type="OrthoDB" id="15001at2759"/>
<accession>A0A9N9ANM7</accession>
<dbReference type="Proteomes" id="UP000789831">
    <property type="component" value="Unassembled WGS sequence"/>
</dbReference>
<gene>
    <name evidence="3" type="ORF">AGERDE_LOCUS6007</name>
</gene>